<evidence type="ECO:0000313" key="4">
    <source>
        <dbReference type="Proteomes" id="UP001498421"/>
    </source>
</evidence>
<evidence type="ECO:0000313" key="3">
    <source>
        <dbReference type="EMBL" id="KAK7426736.1"/>
    </source>
</evidence>
<accession>A0ABR1I1G2</accession>
<reference evidence="3 4" key="1">
    <citation type="journal article" date="2025" name="Microbiol. Resour. Announc.">
        <title>Draft genome sequences for Neonectria magnoliae and Neonectria punicea, canker pathogens of Liriodendron tulipifera and Acer saccharum in West Virginia.</title>
        <authorList>
            <person name="Petronek H.M."/>
            <person name="Kasson M.T."/>
            <person name="Metheny A.M."/>
            <person name="Stauder C.M."/>
            <person name="Lovett B."/>
            <person name="Lynch S.C."/>
            <person name="Garnas J.R."/>
            <person name="Kasson L.R."/>
            <person name="Stajich J.E."/>
        </authorList>
    </citation>
    <scope>NUCLEOTIDE SEQUENCE [LARGE SCALE GENOMIC DNA]</scope>
    <source>
        <strain evidence="3 4">NRRL 64651</strain>
    </source>
</reference>
<dbReference type="InterPro" id="IPR046797">
    <property type="entry name" value="PDDEXK_12"/>
</dbReference>
<dbReference type="Proteomes" id="UP001498421">
    <property type="component" value="Unassembled WGS sequence"/>
</dbReference>
<name>A0ABR1I1G2_9HYPO</name>
<evidence type="ECO:0000256" key="1">
    <source>
        <dbReference type="SAM" id="MobiDB-lite"/>
    </source>
</evidence>
<proteinExistence type="predicted"/>
<protein>
    <recommendedName>
        <fullName evidence="2">PD-(D/E)XK nuclease-like domain-containing protein</fullName>
    </recommendedName>
</protein>
<feature type="region of interest" description="Disordered" evidence="1">
    <location>
        <begin position="240"/>
        <end position="267"/>
    </location>
</feature>
<keyword evidence="4" id="KW-1185">Reference proteome</keyword>
<comment type="caution">
    <text evidence="3">The sequence shown here is derived from an EMBL/GenBank/DDBJ whole genome shotgun (WGS) entry which is preliminary data.</text>
</comment>
<evidence type="ECO:0000259" key="2">
    <source>
        <dbReference type="Pfam" id="PF20516"/>
    </source>
</evidence>
<organism evidence="3 4">
    <name type="scientific">Neonectria magnoliae</name>
    <dbReference type="NCBI Taxonomy" id="2732573"/>
    <lineage>
        <taxon>Eukaryota</taxon>
        <taxon>Fungi</taxon>
        <taxon>Dikarya</taxon>
        <taxon>Ascomycota</taxon>
        <taxon>Pezizomycotina</taxon>
        <taxon>Sordariomycetes</taxon>
        <taxon>Hypocreomycetidae</taxon>
        <taxon>Hypocreales</taxon>
        <taxon>Nectriaceae</taxon>
        <taxon>Neonectria</taxon>
    </lineage>
</organism>
<dbReference type="EMBL" id="JAZAVK010000062">
    <property type="protein sequence ID" value="KAK7426736.1"/>
    <property type="molecule type" value="Genomic_DNA"/>
</dbReference>
<dbReference type="Pfam" id="PF20516">
    <property type="entry name" value="PDDEXK_12"/>
    <property type="match status" value="1"/>
</dbReference>
<feature type="compositionally biased region" description="Acidic residues" evidence="1">
    <location>
        <begin position="256"/>
        <end position="267"/>
    </location>
</feature>
<sequence>MCKISCGQGIFPLSMETNFQHLERSHPTFEAIVANDVLFGEGRERVGYTPLPDEVLDLVNEAFECHENSHGDAAWTMMVQNILRLALRTPGVAQLNHLAILCPGEHSSMYQAHLPCVAKLTWASFASPAAATVCEYLPAALSSDTVDFCIYMEPNADADLMFERSSSIPGSPALRRVHRQLPGGALNHTTYYPLRNRPIALGIKTRKSHEGWSGSSVHWGLWELAHWNFLRCLASIVPTADQNEEEHETEPVRKEDEEEEEEQHEVA</sequence>
<gene>
    <name evidence="3" type="ORF">QQZ08_006772</name>
</gene>
<feature type="domain" description="PD-(D/E)XK nuclease-like" evidence="2">
    <location>
        <begin position="42"/>
        <end position="235"/>
    </location>
</feature>